<accession>A0A120EDL0</accession>
<protein>
    <recommendedName>
        <fullName evidence="4">CBM-cenC domain-containing protein</fullName>
    </recommendedName>
</protein>
<evidence type="ECO:0000313" key="3">
    <source>
        <dbReference type="Proteomes" id="UP000065797"/>
    </source>
</evidence>
<organism evidence="2 3">
    <name type="scientific">Bacillus mycoides</name>
    <dbReference type="NCBI Taxonomy" id="1405"/>
    <lineage>
        <taxon>Bacteria</taxon>
        <taxon>Bacillati</taxon>
        <taxon>Bacillota</taxon>
        <taxon>Bacilli</taxon>
        <taxon>Bacillales</taxon>
        <taxon>Bacillaceae</taxon>
        <taxon>Bacillus</taxon>
        <taxon>Bacillus cereus group</taxon>
    </lineage>
</organism>
<comment type="caution">
    <text evidence="2">The sequence shown here is derived from an EMBL/GenBank/DDBJ whole genome shotgun (WGS) entry which is preliminary data.</text>
</comment>
<gene>
    <name evidence="2" type="ORF">AWW70_21390</name>
</gene>
<dbReference type="Proteomes" id="UP000065797">
    <property type="component" value="Unassembled WGS sequence"/>
</dbReference>
<dbReference type="AlphaFoldDB" id="A0A120EDL0"/>
<feature type="compositionally biased region" description="Polar residues" evidence="1">
    <location>
        <begin position="1"/>
        <end position="20"/>
    </location>
</feature>
<evidence type="ECO:0000256" key="1">
    <source>
        <dbReference type="SAM" id="MobiDB-lite"/>
    </source>
</evidence>
<evidence type="ECO:0008006" key="4">
    <source>
        <dbReference type="Google" id="ProtNLM"/>
    </source>
</evidence>
<dbReference type="EMBL" id="LRPH01000074">
    <property type="protein sequence ID" value="KWU57731.1"/>
    <property type="molecule type" value="Genomic_DNA"/>
</dbReference>
<feature type="region of interest" description="Disordered" evidence="1">
    <location>
        <begin position="1"/>
        <end position="23"/>
    </location>
</feature>
<dbReference type="RefSeq" id="WP_060751241.1">
    <property type="nucleotide sequence ID" value="NZ_LRPH01000074.1"/>
</dbReference>
<reference evidence="2 3" key="1">
    <citation type="submission" date="2016-01" db="EMBL/GenBank/DDBJ databases">
        <authorList>
            <person name="McClelland M."/>
            <person name="Jain A."/>
            <person name="Saraogi P."/>
            <person name="Mendelson R."/>
            <person name="Westerman R."/>
            <person name="SanMiguel P."/>
            <person name="Csonka L."/>
        </authorList>
    </citation>
    <scope>NUCLEOTIDE SEQUENCE [LARGE SCALE GENOMIC DNA]</scope>
    <source>
        <strain evidence="2 3">PE8-15</strain>
    </source>
</reference>
<dbReference type="Gene3D" id="2.60.120.260">
    <property type="entry name" value="Galactose-binding domain-like"/>
    <property type="match status" value="1"/>
</dbReference>
<name>A0A120EDL0_BACMY</name>
<proteinExistence type="predicted"/>
<evidence type="ECO:0000313" key="2">
    <source>
        <dbReference type="EMBL" id="KWU57731.1"/>
    </source>
</evidence>
<sequence length="140" mass="15032">MANYIQNGGFEQSTATSTDPSPFWTGGNVQVEGNGNQLLGINNIRIDVGGFISQALFLEVGREYTFKAAVRNAGNSGGTLEIFITGNQIRSFNTGIMTREPYAFYEFDFTAINAASTLVIGHTSGSSIRLDVISVVPVKL</sequence>